<dbReference type="OrthoDB" id="5591807at2759"/>
<dbReference type="AlphaFoldDB" id="A0A1Y1WKS1"/>
<sequence>MVMNGLQELAGVAGGAIVHPAMVTDEDFAQIKAPVLALPSKDEPDFSKGIAQAKALAFGAQCELVRFDDMFHGFCGARGDWSNETQAKRANDAIKLLVKFFNDVSTSASL</sequence>
<evidence type="ECO:0000313" key="2">
    <source>
        <dbReference type="Proteomes" id="UP000193922"/>
    </source>
</evidence>
<dbReference type="STRING" id="61395.A0A1Y1WKS1"/>
<keyword evidence="2" id="KW-1185">Reference proteome</keyword>
<dbReference type="Proteomes" id="UP000193922">
    <property type="component" value="Unassembled WGS sequence"/>
</dbReference>
<proteinExistence type="predicted"/>
<name>A0A1Y1WKS1_9FUNG</name>
<dbReference type="RefSeq" id="XP_040747358.1">
    <property type="nucleotide sequence ID" value="XM_040885240.1"/>
</dbReference>
<comment type="caution">
    <text evidence="1">The sequence shown here is derived from an EMBL/GenBank/DDBJ whole genome shotgun (WGS) entry which is preliminary data.</text>
</comment>
<dbReference type="PANTHER" id="PTHR47668:SF1">
    <property type="entry name" value="DIENELACTONE HYDROLASE DOMAIN-CONTAINING PROTEIN-RELATED"/>
    <property type="match status" value="1"/>
</dbReference>
<organism evidence="1 2">
    <name type="scientific">Linderina pennispora</name>
    <dbReference type="NCBI Taxonomy" id="61395"/>
    <lineage>
        <taxon>Eukaryota</taxon>
        <taxon>Fungi</taxon>
        <taxon>Fungi incertae sedis</taxon>
        <taxon>Zoopagomycota</taxon>
        <taxon>Kickxellomycotina</taxon>
        <taxon>Kickxellomycetes</taxon>
        <taxon>Kickxellales</taxon>
        <taxon>Kickxellaceae</taxon>
        <taxon>Linderina</taxon>
    </lineage>
</organism>
<dbReference type="Gene3D" id="3.40.50.1820">
    <property type="entry name" value="alpha/beta hydrolase"/>
    <property type="match status" value="1"/>
</dbReference>
<reference evidence="1 2" key="1">
    <citation type="submission" date="2016-07" db="EMBL/GenBank/DDBJ databases">
        <title>Pervasive Adenine N6-methylation of Active Genes in Fungi.</title>
        <authorList>
            <consortium name="DOE Joint Genome Institute"/>
            <person name="Mondo S.J."/>
            <person name="Dannebaum R.O."/>
            <person name="Kuo R.C."/>
            <person name="Labutti K."/>
            <person name="Haridas S."/>
            <person name="Kuo A."/>
            <person name="Salamov A."/>
            <person name="Ahrendt S.R."/>
            <person name="Lipzen A."/>
            <person name="Sullivan W."/>
            <person name="Andreopoulos W.B."/>
            <person name="Clum A."/>
            <person name="Lindquist E."/>
            <person name="Daum C."/>
            <person name="Ramamoorthy G.K."/>
            <person name="Gryganskyi A."/>
            <person name="Culley D."/>
            <person name="Magnuson J.K."/>
            <person name="James T.Y."/>
            <person name="O'Malley M.A."/>
            <person name="Stajich J.E."/>
            <person name="Spatafora J.W."/>
            <person name="Visel A."/>
            <person name="Grigoriev I.V."/>
        </authorList>
    </citation>
    <scope>NUCLEOTIDE SEQUENCE [LARGE SCALE GENOMIC DNA]</scope>
    <source>
        <strain evidence="1 2">ATCC 12442</strain>
    </source>
</reference>
<protein>
    <submittedName>
        <fullName evidence="1">Uncharacterized protein</fullName>
    </submittedName>
</protein>
<dbReference type="SUPFAM" id="SSF53474">
    <property type="entry name" value="alpha/beta-Hydrolases"/>
    <property type="match status" value="1"/>
</dbReference>
<dbReference type="EMBL" id="MCFD01000001">
    <property type="protein sequence ID" value="ORX74147.1"/>
    <property type="molecule type" value="Genomic_DNA"/>
</dbReference>
<dbReference type="GeneID" id="63801888"/>
<dbReference type="PANTHER" id="PTHR47668">
    <property type="entry name" value="DIENELACTONE HYDROLASE FAMILY PROTEIN (AFU_ORTHOLOGUE AFUA_6G01940)"/>
    <property type="match status" value="1"/>
</dbReference>
<evidence type="ECO:0000313" key="1">
    <source>
        <dbReference type="EMBL" id="ORX74147.1"/>
    </source>
</evidence>
<gene>
    <name evidence="1" type="ORF">DL89DRAFT_254031</name>
</gene>
<accession>A0A1Y1WKS1</accession>
<dbReference type="InterPro" id="IPR029058">
    <property type="entry name" value="AB_hydrolase_fold"/>
</dbReference>